<proteinExistence type="predicted"/>
<dbReference type="Pfam" id="PF13505">
    <property type="entry name" value="OMP_b-brl"/>
    <property type="match status" value="1"/>
</dbReference>
<protein>
    <recommendedName>
        <fullName evidence="3">Outer membrane protein beta-barrel domain-containing protein</fullName>
    </recommendedName>
</protein>
<feature type="chain" id="PRO_5011005610" description="Outer membrane protein beta-barrel domain-containing protein" evidence="2">
    <location>
        <begin position="20"/>
        <end position="211"/>
    </location>
</feature>
<dbReference type="RefSeq" id="WP_081918664.1">
    <property type="nucleotide sequence ID" value="NZ_LN609286.1"/>
</dbReference>
<organism evidence="4 5">
    <name type="scientific">Alistipes onderdonkii</name>
    <dbReference type="NCBI Taxonomy" id="328813"/>
    <lineage>
        <taxon>Bacteria</taxon>
        <taxon>Pseudomonadati</taxon>
        <taxon>Bacteroidota</taxon>
        <taxon>Bacteroidia</taxon>
        <taxon>Bacteroidales</taxon>
        <taxon>Rikenellaceae</taxon>
        <taxon>Alistipes</taxon>
    </lineage>
</organism>
<accession>A0A1Y3QV40</accession>
<evidence type="ECO:0000313" key="4">
    <source>
        <dbReference type="EMBL" id="OUN03476.1"/>
    </source>
</evidence>
<evidence type="ECO:0000259" key="3">
    <source>
        <dbReference type="Pfam" id="PF13505"/>
    </source>
</evidence>
<reference evidence="5" key="1">
    <citation type="submission" date="2017-04" db="EMBL/GenBank/DDBJ databases">
        <title>Function of individual gut microbiota members based on whole genome sequencing of pure cultures obtained from chicken caecum.</title>
        <authorList>
            <person name="Medvecky M."/>
            <person name="Cejkova D."/>
            <person name="Polansky O."/>
            <person name="Karasova D."/>
            <person name="Kubasova T."/>
            <person name="Cizek A."/>
            <person name="Rychlik I."/>
        </authorList>
    </citation>
    <scope>NUCLEOTIDE SEQUENCE [LARGE SCALE GENOMIC DNA]</scope>
    <source>
        <strain evidence="5">An90</strain>
    </source>
</reference>
<dbReference type="InterPro" id="IPR027385">
    <property type="entry name" value="Beta-barrel_OMP"/>
</dbReference>
<dbReference type="Proteomes" id="UP000195772">
    <property type="component" value="Unassembled WGS sequence"/>
</dbReference>
<comment type="caution">
    <text evidence="4">The sequence shown here is derived from an EMBL/GenBank/DDBJ whole genome shotgun (WGS) entry which is preliminary data.</text>
</comment>
<dbReference type="OrthoDB" id="945117at2"/>
<feature type="domain" description="Outer membrane protein beta-barrel" evidence="3">
    <location>
        <begin position="6"/>
        <end position="200"/>
    </location>
</feature>
<gene>
    <name evidence="4" type="ORF">B5G41_07255</name>
</gene>
<name>A0A1Y3QV40_9BACT</name>
<feature type="signal peptide" evidence="2">
    <location>
        <begin position="1"/>
        <end position="19"/>
    </location>
</feature>
<dbReference type="EMBL" id="NFHB01000004">
    <property type="protein sequence ID" value="OUN03476.1"/>
    <property type="molecule type" value="Genomic_DNA"/>
</dbReference>
<evidence type="ECO:0000313" key="5">
    <source>
        <dbReference type="Proteomes" id="UP000195772"/>
    </source>
</evidence>
<evidence type="ECO:0000256" key="2">
    <source>
        <dbReference type="SAM" id="SignalP"/>
    </source>
</evidence>
<dbReference type="AlphaFoldDB" id="A0A1Y3QV40"/>
<sequence>MKNLFLCFALVGMASTLCAQERGDMLVSGSLSWSSSSTKTTVSSTSETTKGSRSFEFAPQFHYFVINKLSLGLGIGYSLEKDPNGRTGSDDEQLFDKKGLFYFQPMASYYIPLGKKFYYVPRFYIGFGFGKNKSELTSKEVSEEDASRFRVGISALNFEFRPADHIGIMFNAGDLGYQTTVIKQDGDNKVSNRDFSLGLNVGATIAFNYYF</sequence>
<keyword evidence="1 2" id="KW-0732">Signal</keyword>
<evidence type="ECO:0000256" key="1">
    <source>
        <dbReference type="ARBA" id="ARBA00022729"/>
    </source>
</evidence>